<reference evidence="1 2" key="1">
    <citation type="submission" date="2024-04" db="EMBL/GenBank/DDBJ databases">
        <title>Human intestinal bacterial collection.</title>
        <authorList>
            <person name="Pauvert C."/>
            <person name="Hitch T.C.A."/>
            <person name="Clavel T."/>
        </authorList>
    </citation>
    <scope>NUCLEOTIDE SEQUENCE [LARGE SCALE GENOMIC DNA]</scope>
    <source>
        <strain evidence="1 2">CLA-SR-H026</strain>
    </source>
</reference>
<name>A0ABV1J772_9FIRM</name>
<accession>A0ABV1J772</accession>
<protein>
    <submittedName>
        <fullName evidence="1">Uncharacterized protein</fullName>
    </submittedName>
</protein>
<keyword evidence="2" id="KW-1185">Reference proteome</keyword>
<organism evidence="1 2">
    <name type="scientific">Aedoeadaptatus acetigenes</name>
    <dbReference type="NCBI Taxonomy" id="2981723"/>
    <lineage>
        <taxon>Bacteria</taxon>
        <taxon>Bacillati</taxon>
        <taxon>Bacillota</taxon>
        <taxon>Tissierellia</taxon>
        <taxon>Tissierellales</taxon>
        <taxon>Peptoniphilaceae</taxon>
        <taxon>Aedoeadaptatus</taxon>
    </lineage>
</organism>
<comment type="caution">
    <text evidence="1">The sequence shown here is derived from an EMBL/GenBank/DDBJ whole genome shotgun (WGS) entry which is preliminary data.</text>
</comment>
<dbReference type="RefSeq" id="WP_108832215.1">
    <property type="nucleotide sequence ID" value="NZ_JBBNPS010000021.1"/>
</dbReference>
<dbReference type="EMBL" id="JBBNPS010000021">
    <property type="protein sequence ID" value="MEQ3354049.1"/>
    <property type="molecule type" value="Genomic_DNA"/>
</dbReference>
<evidence type="ECO:0000313" key="2">
    <source>
        <dbReference type="Proteomes" id="UP001481872"/>
    </source>
</evidence>
<dbReference type="Proteomes" id="UP001481872">
    <property type="component" value="Unassembled WGS sequence"/>
</dbReference>
<gene>
    <name evidence="1" type="ORF">AAA081_07060</name>
</gene>
<sequence length="550" mass="63501">MSNKQLWLKTLDDIVAIVDSTRHSIPMDDLFKDEEMYTPMRSVISHFDLAAWLMFDTEENRPTTSQLVGQLWRHIHKMRGVEPYLERIFDSYLSLYRVNYKSEGGIYVQSILFPEPAVIIEATEGAKELNEGEIFLGRIVDSSVGHFLFNKANVVPENLRKDFSEQVEELKKRQPMIRENTKVYQETLKNGNPEILFLFALAYVQAQEREVPYPFDEDDELLDVDDGILALAQEFSEDEDAVIADMYLLEHMDSAALMAEGVNLEDNRFIHYDELMIAASNDGDFIDDAQLLRIYELLRRWCVEQKNDAGRKSLEPADKKILDYKRRLARSVRGMYRINSLVKARGEMNRSSNWIDQFDRYLETVLDQDLVVTKSGAINQKSLDLVRKNVPIFLQTSKANRESSFPELVFFRKFALLKSMIFEEDGLLLPTIRLEQYMQMDDEDKVVLWVSTLLNEKFRGTDAYFRQWPIQEVFAESLKPGAGAGLLIEAPEDKEAMIRLRILQLGRDLDLYDMAVDPGGDVFFIPTDFGAAAFSYMGILEKDNVIAPFE</sequence>
<proteinExistence type="predicted"/>
<evidence type="ECO:0000313" key="1">
    <source>
        <dbReference type="EMBL" id="MEQ3354049.1"/>
    </source>
</evidence>